<dbReference type="AlphaFoldDB" id="A0AAE4W921"/>
<keyword evidence="1" id="KW-0472">Membrane</keyword>
<gene>
    <name evidence="2" type="ORF">GOZ95_01870</name>
</gene>
<evidence type="ECO:0000313" key="2">
    <source>
        <dbReference type="EMBL" id="MUZ56202.1"/>
    </source>
</evidence>
<dbReference type="EMBL" id="WPHM01000001">
    <property type="protein sequence ID" value="MUZ56202.1"/>
    <property type="molecule type" value="Genomic_DNA"/>
</dbReference>
<feature type="transmembrane region" description="Helical" evidence="1">
    <location>
        <begin position="12"/>
        <end position="39"/>
    </location>
</feature>
<evidence type="ECO:0000313" key="3">
    <source>
        <dbReference type="Proteomes" id="UP000436692"/>
    </source>
</evidence>
<comment type="caution">
    <text evidence="2">The sequence shown here is derived from an EMBL/GenBank/DDBJ whole genome shotgun (WGS) entry which is preliminary data.</text>
</comment>
<evidence type="ECO:0000256" key="1">
    <source>
        <dbReference type="SAM" id="Phobius"/>
    </source>
</evidence>
<keyword evidence="1" id="KW-1133">Transmembrane helix</keyword>
<dbReference type="Proteomes" id="UP000436692">
    <property type="component" value="Unassembled WGS sequence"/>
</dbReference>
<organism evidence="2 3">
    <name type="scientific">Agrobacterium vitis</name>
    <name type="common">Rhizobium vitis</name>
    <dbReference type="NCBI Taxonomy" id="373"/>
    <lineage>
        <taxon>Bacteria</taxon>
        <taxon>Pseudomonadati</taxon>
        <taxon>Pseudomonadota</taxon>
        <taxon>Alphaproteobacteria</taxon>
        <taxon>Hyphomicrobiales</taxon>
        <taxon>Rhizobiaceae</taxon>
        <taxon>Rhizobium/Agrobacterium group</taxon>
        <taxon>Agrobacterium</taxon>
    </lineage>
</organism>
<dbReference type="RefSeq" id="WP_156546672.1">
    <property type="nucleotide sequence ID" value="NZ_JABAEJ010000001.1"/>
</dbReference>
<keyword evidence="1" id="KW-0812">Transmembrane</keyword>
<sequence length="169" mass="19836">MYVVPNGNKLPLPFSIFIISSISLVFIYLCMCIYLFYIFEFTNTPSSAKDGYILGKYTVLGLTKLTAIESMIHIEDQEKWDGKDQLLRLRGFFQTKNRNELIKIIMMNVFSRNDDMYFITGDDDEWWHKPTDTKNIIYLTRENFAQTENIKVYDVDGDKSIFLLESVSF</sequence>
<accession>A0AAE4W921</accession>
<proteinExistence type="predicted"/>
<protein>
    <submittedName>
        <fullName evidence="2">Uncharacterized protein</fullName>
    </submittedName>
</protein>
<reference evidence="2 3" key="1">
    <citation type="submission" date="2019-12" db="EMBL/GenBank/DDBJ databases">
        <title>Whole-genome sequencing of Allorhizobium vitis.</title>
        <authorList>
            <person name="Gan H.M."/>
            <person name="Szegedi E."/>
            <person name="Burr T."/>
            <person name="Savka M.A."/>
        </authorList>
    </citation>
    <scope>NUCLEOTIDE SEQUENCE [LARGE SCALE GENOMIC DNA]</scope>
    <source>
        <strain evidence="2 3">CG989</strain>
    </source>
</reference>
<name>A0AAE4W921_AGRVI</name>